<evidence type="ECO:0000256" key="1">
    <source>
        <dbReference type="ARBA" id="ARBA00008626"/>
    </source>
</evidence>
<dbReference type="PANTHER" id="PTHR13120">
    <property type="entry name" value="PHD FINGER-LIKE DOMAIN-CONTAINING PROTEIN 5A"/>
    <property type="match status" value="1"/>
</dbReference>
<dbReference type="GO" id="GO:0000398">
    <property type="term" value="P:mRNA splicing, via spliceosome"/>
    <property type="evidence" value="ECO:0007669"/>
    <property type="project" value="InterPro"/>
</dbReference>
<gene>
    <name evidence="2" type="ORF">TVY486_1007210</name>
</gene>
<dbReference type="VEuPathDB" id="TriTrypDB:TvY486_1007210"/>
<accession>G0U718</accession>
<dbReference type="Pfam" id="PF03660">
    <property type="entry name" value="PHF5"/>
    <property type="match status" value="1"/>
</dbReference>
<name>G0U718_TRYVY</name>
<dbReference type="AlphaFoldDB" id="G0U718"/>
<comment type="similarity">
    <text evidence="1">Belongs to the PHF5 family.</text>
</comment>
<dbReference type="InterPro" id="IPR005345">
    <property type="entry name" value="PHF5"/>
</dbReference>
<sequence>MLRHSKQEQQMCRKTPGVFIGYVCQQHEGRCVICDMQFDDVVPAMREVRLCTDCGFCREGDERCVMCNAKRTTEVAYYCQGWVSTCAQSVKTSANRCSAHALNLIGSVV</sequence>
<evidence type="ECO:0000313" key="2">
    <source>
        <dbReference type="EMBL" id="CCC51675.1"/>
    </source>
</evidence>
<organism evidence="2">
    <name type="scientific">Trypanosoma vivax (strain Y486)</name>
    <dbReference type="NCBI Taxonomy" id="1055687"/>
    <lineage>
        <taxon>Eukaryota</taxon>
        <taxon>Discoba</taxon>
        <taxon>Euglenozoa</taxon>
        <taxon>Kinetoplastea</taxon>
        <taxon>Metakinetoplastina</taxon>
        <taxon>Trypanosomatida</taxon>
        <taxon>Trypanosomatidae</taxon>
        <taxon>Trypanosoma</taxon>
        <taxon>Duttonella</taxon>
    </lineage>
</organism>
<dbReference type="EMBL" id="HE573026">
    <property type="protein sequence ID" value="CCC51675.1"/>
    <property type="molecule type" value="Genomic_DNA"/>
</dbReference>
<proteinExistence type="inferred from homology"/>
<reference evidence="2" key="1">
    <citation type="journal article" date="2012" name="Proc. Natl. Acad. Sci. U.S.A.">
        <title>Antigenic diversity is generated by distinct evolutionary mechanisms in African trypanosome species.</title>
        <authorList>
            <person name="Jackson A.P."/>
            <person name="Berry A."/>
            <person name="Aslett M."/>
            <person name="Allison H.C."/>
            <person name="Burton P."/>
            <person name="Vavrova-Anderson J."/>
            <person name="Brown R."/>
            <person name="Browne H."/>
            <person name="Corton N."/>
            <person name="Hauser H."/>
            <person name="Gamble J."/>
            <person name="Gilderthorp R."/>
            <person name="Marcello L."/>
            <person name="McQuillan J."/>
            <person name="Otto T.D."/>
            <person name="Quail M.A."/>
            <person name="Sanders M.J."/>
            <person name="van Tonder A."/>
            <person name="Ginger M.L."/>
            <person name="Field M.C."/>
            <person name="Barry J.D."/>
            <person name="Hertz-Fowler C."/>
            <person name="Berriman M."/>
        </authorList>
    </citation>
    <scope>NUCLEOTIDE SEQUENCE</scope>
    <source>
        <strain evidence="2">Y486</strain>
    </source>
</reference>
<protein>
    <submittedName>
        <fullName evidence="2">Uncharacterized protein</fullName>
    </submittedName>
</protein>